<evidence type="ECO:0000313" key="1">
    <source>
        <dbReference type="EMBL" id="PKU48911.1"/>
    </source>
</evidence>
<keyword evidence="1" id="KW-0418">Kinase</keyword>
<name>A0A2I0US93_LIMLA</name>
<organism evidence="1 2">
    <name type="scientific">Limosa lapponica baueri</name>
    <dbReference type="NCBI Taxonomy" id="1758121"/>
    <lineage>
        <taxon>Eukaryota</taxon>
        <taxon>Metazoa</taxon>
        <taxon>Chordata</taxon>
        <taxon>Craniata</taxon>
        <taxon>Vertebrata</taxon>
        <taxon>Euteleostomi</taxon>
        <taxon>Archelosauria</taxon>
        <taxon>Archosauria</taxon>
        <taxon>Dinosauria</taxon>
        <taxon>Saurischia</taxon>
        <taxon>Theropoda</taxon>
        <taxon>Coelurosauria</taxon>
        <taxon>Aves</taxon>
        <taxon>Neognathae</taxon>
        <taxon>Neoaves</taxon>
        <taxon>Charadriiformes</taxon>
        <taxon>Scolopacidae</taxon>
        <taxon>Limosa</taxon>
    </lineage>
</organism>
<proteinExistence type="predicted"/>
<reference evidence="2" key="1">
    <citation type="submission" date="2017-11" db="EMBL/GenBank/DDBJ databases">
        <authorList>
            <person name="Lima N.C."/>
            <person name="Parody-Merino A.M."/>
            <person name="Battley P.F."/>
            <person name="Fidler A.E."/>
            <person name="Prosdocimi F."/>
        </authorList>
    </citation>
    <scope>NUCLEOTIDE SEQUENCE [LARGE SCALE GENOMIC DNA]</scope>
</reference>
<accession>A0A2I0US93</accession>
<protein>
    <submittedName>
        <fullName evidence="1">Glycerol kinase</fullName>
    </submittedName>
</protein>
<keyword evidence="2" id="KW-1185">Reference proteome</keyword>
<keyword evidence="1" id="KW-0808">Transferase</keyword>
<dbReference type="EMBL" id="KZ505644">
    <property type="protein sequence ID" value="PKU48911.1"/>
    <property type="molecule type" value="Genomic_DNA"/>
</dbReference>
<dbReference type="AlphaFoldDB" id="A0A2I0US93"/>
<sequence>MASRRICSMIFPGTEVRLTVSGPPGRFDHPDTCWRGNTGGYEQSRRFLKHIDDNFLTQVIEKMMRGGTLLDLRLKNKEELFRKAKFGLLRDLLQKFLWDAALERREVQEI</sequence>
<gene>
    <name evidence="1" type="ORF">llap_767</name>
</gene>
<reference evidence="2" key="2">
    <citation type="submission" date="2017-12" db="EMBL/GenBank/DDBJ databases">
        <title>Genome sequence of the Bar-tailed Godwit (Limosa lapponica baueri).</title>
        <authorList>
            <person name="Lima N.C.B."/>
            <person name="Parody-Merino A.M."/>
            <person name="Battley P.F."/>
            <person name="Fidler A.E."/>
            <person name="Prosdocimi F."/>
        </authorList>
    </citation>
    <scope>NUCLEOTIDE SEQUENCE [LARGE SCALE GENOMIC DNA]</scope>
</reference>
<dbReference type="GO" id="GO:0016301">
    <property type="term" value="F:kinase activity"/>
    <property type="evidence" value="ECO:0007669"/>
    <property type="project" value="UniProtKB-KW"/>
</dbReference>
<dbReference type="OrthoDB" id="6118220at2759"/>
<evidence type="ECO:0000313" key="2">
    <source>
        <dbReference type="Proteomes" id="UP000233556"/>
    </source>
</evidence>
<dbReference type="Proteomes" id="UP000233556">
    <property type="component" value="Unassembled WGS sequence"/>
</dbReference>